<comment type="similarity">
    <text evidence="2">Belongs to the G-protein coupled receptor 2 family. Mth subfamily.</text>
</comment>
<feature type="transmembrane region" description="Helical" evidence="8">
    <location>
        <begin position="537"/>
        <end position="557"/>
    </location>
</feature>
<dbReference type="InterPro" id="IPR000832">
    <property type="entry name" value="GPCR_2_secretin-like"/>
</dbReference>
<dbReference type="Proteomes" id="UP001292094">
    <property type="component" value="Unassembled WGS sequence"/>
</dbReference>
<dbReference type="GO" id="GO:0016020">
    <property type="term" value="C:membrane"/>
    <property type="evidence" value="ECO:0007669"/>
    <property type="project" value="UniProtKB-SubCell"/>
</dbReference>
<dbReference type="GO" id="GO:0007166">
    <property type="term" value="P:cell surface receptor signaling pathway"/>
    <property type="evidence" value="ECO:0007669"/>
    <property type="project" value="InterPro"/>
</dbReference>
<feature type="transmembrane region" description="Helical" evidence="8">
    <location>
        <begin position="488"/>
        <end position="508"/>
    </location>
</feature>
<feature type="signal peptide" evidence="9">
    <location>
        <begin position="1"/>
        <end position="21"/>
    </location>
</feature>
<evidence type="ECO:0000256" key="1">
    <source>
        <dbReference type="ARBA" id="ARBA00004141"/>
    </source>
</evidence>
<evidence type="ECO:0000256" key="4">
    <source>
        <dbReference type="ARBA" id="ARBA00022729"/>
    </source>
</evidence>
<dbReference type="Gene3D" id="2.170.180.11">
    <property type="entry name" value="Methuselah ectodomain, domain 2"/>
    <property type="match status" value="1"/>
</dbReference>
<evidence type="ECO:0000256" key="3">
    <source>
        <dbReference type="ARBA" id="ARBA00022692"/>
    </source>
</evidence>
<evidence type="ECO:0000313" key="12">
    <source>
        <dbReference type="Proteomes" id="UP001292094"/>
    </source>
</evidence>
<dbReference type="Pfam" id="PF00002">
    <property type="entry name" value="7tm_2"/>
    <property type="match status" value="1"/>
</dbReference>
<keyword evidence="7 8" id="KW-0472">Membrane</keyword>
<dbReference type="SUPFAM" id="SSF63877">
    <property type="entry name" value="Methuselah ectodomain"/>
    <property type="match status" value="1"/>
</dbReference>
<reference evidence="11" key="1">
    <citation type="submission" date="2023-11" db="EMBL/GenBank/DDBJ databases">
        <title>Genome assemblies of two species of porcelain crab, Petrolisthes cinctipes and Petrolisthes manimaculis (Anomura: Porcellanidae).</title>
        <authorList>
            <person name="Angst P."/>
        </authorList>
    </citation>
    <scope>NUCLEOTIDE SEQUENCE</scope>
    <source>
        <strain evidence="11">PB745_02</strain>
        <tissue evidence="11">Gill</tissue>
    </source>
</reference>
<dbReference type="InterPro" id="IPR010596">
    <property type="entry name" value="Methuselah_N_dom"/>
</dbReference>
<keyword evidence="4 9" id="KW-0732">Signal</keyword>
<dbReference type="CDD" id="cd15039">
    <property type="entry name" value="7tmB3_Methuselah-like"/>
    <property type="match status" value="1"/>
</dbReference>
<organism evidence="11 12">
    <name type="scientific">Petrolisthes manimaculis</name>
    <dbReference type="NCBI Taxonomy" id="1843537"/>
    <lineage>
        <taxon>Eukaryota</taxon>
        <taxon>Metazoa</taxon>
        <taxon>Ecdysozoa</taxon>
        <taxon>Arthropoda</taxon>
        <taxon>Crustacea</taxon>
        <taxon>Multicrustacea</taxon>
        <taxon>Malacostraca</taxon>
        <taxon>Eumalacostraca</taxon>
        <taxon>Eucarida</taxon>
        <taxon>Decapoda</taxon>
        <taxon>Pleocyemata</taxon>
        <taxon>Anomura</taxon>
        <taxon>Galatheoidea</taxon>
        <taxon>Porcellanidae</taxon>
        <taxon>Petrolisthes</taxon>
    </lineage>
</organism>
<dbReference type="PANTHER" id="PTHR46953">
    <property type="entry name" value="G-PROTEIN COUPLED RECEPTOR MTH-LIKE 1-RELATED"/>
    <property type="match status" value="1"/>
</dbReference>
<keyword evidence="6" id="KW-0807">Transducer</keyword>
<accession>A0AAE1PBR6</accession>
<evidence type="ECO:0000259" key="10">
    <source>
        <dbReference type="PROSITE" id="PS50261"/>
    </source>
</evidence>
<keyword evidence="12" id="KW-1185">Reference proteome</keyword>
<evidence type="ECO:0000256" key="2">
    <source>
        <dbReference type="ARBA" id="ARBA00008979"/>
    </source>
</evidence>
<dbReference type="PROSITE" id="PS50261">
    <property type="entry name" value="G_PROTEIN_RECEP_F2_4"/>
    <property type="match status" value="1"/>
</dbReference>
<dbReference type="GO" id="GO:0004930">
    <property type="term" value="F:G protein-coupled receptor activity"/>
    <property type="evidence" value="ECO:0007669"/>
    <property type="project" value="UniProtKB-KW"/>
</dbReference>
<protein>
    <recommendedName>
        <fullName evidence="10">G-protein coupled receptors family 2 profile 2 domain-containing protein</fullName>
    </recommendedName>
</protein>
<dbReference type="InterPro" id="IPR023311">
    <property type="entry name" value="Methusela_ecto_dom_2"/>
</dbReference>
<proteinExistence type="inferred from homology"/>
<comment type="caution">
    <text evidence="11">The sequence shown here is derived from an EMBL/GenBank/DDBJ whole genome shotgun (WGS) entry which is preliminary data.</text>
</comment>
<evidence type="ECO:0000256" key="5">
    <source>
        <dbReference type="ARBA" id="ARBA00022989"/>
    </source>
</evidence>
<name>A0AAE1PBR6_9EUCA</name>
<evidence type="ECO:0000256" key="8">
    <source>
        <dbReference type="SAM" id="Phobius"/>
    </source>
</evidence>
<dbReference type="EMBL" id="JAWZYT010002269">
    <property type="protein sequence ID" value="KAK4305473.1"/>
    <property type="molecule type" value="Genomic_DNA"/>
</dbReference>
<keyword evidence="3 8" id="KW-0812">Transmembrane</keyword>
<comment type="subcellular location">
    <subcellularLocation>
        <location evidence="1">Membrane</location>
        <topology evidence="1">Multi-pass membrane protein</topology>
    </subcellularLocation>
</comment>
<dbReference type="InterPro" id="IPR052808">
    <property type="entry name" value="GPCR_Mth-like"/>
</dbReference>
<feature type="transmembrane region" description="Helical" evidence="8">
    <location>
        <begin position="629"/>
        <end position="652"/>
    </location>
</feature>
<feature type="domain" description="G-protein coupled receptors family 2 profile 2" evidence="10">
    <location>
        <begin position="451"/>
        <end position="692"/>
    </location>
</feature>
<keyword evidence="6" id="KW-0297">G-protein coupled receptor</keyword>
<gene>
    <name evidence="11" type="ORF">Pmani_022634</name>
</gene>
<evidence type="ECO:0000256" key="7">
    <source>
        <dbReference type="ARBA" id="ARBA00023136"/>
    </source>
</evidence>
<feature type="transmembrane region" description="Helical" evidence="8">
    <location>
        <begin position="577"/>
        <end position="598"/>
    </location>
</feature>
<evidence type="ECO:0000256" key="9">
    <source>
        <dbReference type="SAM" id="SignalP"/>
    </source>
</evidence>
<evidence type="ECO:0000256" key="6">
    <source>
        <dbReference type="ARBA" id="ARBA00023040"/>
    </source>
</evidence>
<dbReference type="PANTHER" id="PTHR46953:SF1">
    <property type="entry name" value="G-PROTEIN COUPLED RECEPTOR MTH-LIKE 1-RELATED"/>
    <property type="match status" value="1"/>
</dbReference>
<dbReference type="Gene3D" id="1.20.1070.10">
    <property type="entry name" value="Rhodopsin 7-helix transmembrane proteins"/>
    <property type="match status" value="1"/>
</dbReference>
<keyword evidence="6" id="KW-0675">Receptor</keyword>
<evidence type="ECO:0000313" key="11">
    <source>
        <dbReference type="EMBL" id="KAK4305473.1"/>
    </source>
</evidence>
<sequence length="692" mass="78062">MIPWVILVTLFKLMVVVTSSGENITNYDKHYNNGSTKPSVDNVDYTEPSHVPNGAPHKDYTNSDNSTLYKVGNSEIEHINSDILRKCRCGGGQAWDGSSCLDRLTRVAVYDSELNKIIIVDSDHFNEVMVGEPQCPSQHLLVTLDSSRNLDHQFSLLPSGHLYWYQREFDLYCIDHVQPSSDDIGNDEMWWEAHVCLSPPSLPRCCPSGVALTDNLWCGGNNSQHVLTPPIIVEGLVVTWPGETHTQPHQHNCSYTTLSLSSSEAYLKYSPDTVSLVWSPTLSQWKEQDTHFCVGVQEDTGHYLVRVCQENLLDGHLRQCNQSTCVRKCCPEHEIMHVSKCGAAEGVEIWTPLFYDVQDKSSVALAPVDMTIITGFPLCQDFFKLEPHIYNGDNFLLLNNGDLYVSSFQESYPPTHYCIDNFYDDNDNTVYTQALACFQEHVAEIACGATKKYVYPLLLLVSSGFLGATLIIYASVSDLRNKLNGKCLISQVSALLVGYISLSVASLATDHMPPLLCKITGQYTNTKEKPERNRASIIHLAILSGFFWLNVMCFDIWRTLRKMRTVSGSPEWIRRRFVWYSVYSWGCPLLITIVAVIIEQLPDSYNLIKPDFGTDFCWFQSKRSLWVYLYVYILALVLANVVFFILVTIILCRSQNNPNLKRSRETVAMWKAVPGDGHNVAGGGYLMAGWKL</sequence>
<dbReference type="Pfam" id="PF06652">
    <property type="entry name" value="Methuselah_N"/>
    <property type="match status" value="1"/>
</dbReference>
<dbReference type="InterPro" id="IPR017981">
    <property type="entry name" value="GPCR_2-like_7TM"/>
</dbReference>
<keyword evidence="5 8" id="KW-1133">Transmembrane helix</keyword>
<feature type="transmembrane region" description="Helical" evidence="8">
    <location>
        <begin position="453"/>
        <end position="476"/>
    </location>
</feature>
<dbReference type="AlphaFoldDB" id="A0AAE1PBR6"/>
<feature type="chain" id="PRO_5042214788" description="G-protein coupled receptors family 2 profile 2 domain-containing protein" evidence="9">
    <location>
        <begin position="22"/>
        <end position="692"/>
    </location>
</feature>
<dbReference type="InterPro" id="IPR036272">
    <property type="entry name" value="Methuselah_N_sf"/>
</dbReference>